<accession>W4GUY7</accession>
<dbReference type="PANTHER" id="PTHR34724:SF2">
    <property type="entry name" value="OS12G0596101 PROTEIN"/>
    <property type="match status" value="1"/>
</dbReference>
<dbReference type="VEuPathDB" id="FungiDB:H257_04834"/>
<name>W4GUY7_APHAT</name>
<organism evidence="1">
    <name type="scientific">Aphanomyces astaci</name>
    <name type="common">Crayfish plague agent</name>
    <dbReference type="NCBI Taxonomy" id="112090"/>
    <lineage>
        <taxon>Eukaryota</taxon>
        <taxon>Sar</taxon>
        <taxon>Stramenopiles</taxon>
        <taxon>Oomycota</taxon>
        <taxon>Saprolegniomycetes</taxon>
        <taxon>Saprolegniales</taxon>
        <taxon>Verrucalvaceae</taxon>
        <taxon>Aphanomyces</taxon>
    </lineage>
</organism>
<dbReference type="EMBL" id="KI913121">
    <property type="protein sequence ID" value="ETV83106.1"/>
    <property type="molecule type" value="Genomic_DNA"/>
</dbReference>
<reference evidence="1" key="1">
    <citation type="submission" date="2013-12" db="EMBL/GenBank/DDBJ databases">
        <title>The Genome Sequence of Aphanomyces astaci APO3.</title>
        <authorList>
            <consortium name="The Broad Institute Genomics Platform"/>
            <person name="Russ C."/>
            <person name="Tyler B."/>
            <person name="van West P."/>
            <person name="Dieguez-Uribeondo J."/>
            <person name="Young S.K."/>
            <person name="Zeng Q."/>
            <person name="Gargeya S."/>
            <person name="Fitzgerald M."/>
            <person name="Abouelleil A."/>
            <person name="Alvarado L."/>
            <person name="Chapman S.B."/>
            <person name="Gainer-Dewar J."/>
            <person name="Goldberg J."/>
            <person name="Griggs A."/>
            <person name="Gujja S."/>
            <person name="Hansen M."/>
            <person name="Howarth C."/>
            <person name="Imamovic A."/>
            <person name="Ireland A."/>
            <person name="Larimer J."/>
            <person name="McCowan C."/>
            <person name="Murphy C."/>
            <person name="Pearson M."/>
            <person name="Poon T.W."/>
            <person name="Priest M."/>
            <person name="Roberts A."/>
            <person name="Saif S."/>
            <person name="Shea T."/>
            <person name="Sykes S."/>
            <person name="Wortman J."/>
            <person name="Nusbaum C."/>
            <person name="Birren B."/>
        </authorList>
    </citation>
    <scope>NUCLEOTIDE SEQUENCE [LARGE SCALE GENOMIC DNA]</scope>
    <source>
        <strain evidence="1">APO3</strain>
    </source>
</reference>
<proteinExistence type="predicted"/>
<dbReference type="OrthoDB" id="88410at2759"/>
<dbReference type="GeneID" id="20806830"/>
<evidence type="ECO:0000313" key="1">
    <source>
        <dbReference type="EMBL" id="ETV83106.1"/>
    </source>
</evidence>
<dbReference type="RefSeq" id="XP_009827777.1">
    <property type="nucleotide sequence ID" value="XM_009829475.1"/>
</dbReference>
<protein>
    <submittedName>
        <fullName evidence="1">Uncharacterized protein</fullName>
    </submittedName>
</protein>
<dbReference type="AlphaFoldDB" id="W4GUY7"/>
<dbReference type="PANTHER" id="PTHR34724">
    <property type="entry name" value="OS12G0596101 PROTEIN"/>
    <property type="match status" value="1"/>
</dbReference>
<gene>
    <name evidence="1" type="ORF">H257_04834</name>
</gene>
<sequence length="57" mass="5952">MCRKIDCSVCHKPTWAGCGQHIDSALANVAVADRCPSWQTGKHDAAVTTAAAPSKAN</sequence>